<gene>
    <name evidence="6" type="ORF">Cpir12675_003457</name>
</gene>
<feature type="short sequence motif" description="GXSXG" evidence="4">
    <location>
        <begin position="54"/>
        <end position="58"/>
    </location>
</feature>
<evidence type="ECO:0000256" key="2">
    <source>
        <dbReference type="ARBA" id="ARBA00022963"/>
    </source>
</evidence>
<name>A0ABR3Z337_9PEZI</name>
<evidence type="ECO:0000313" key="7">
    <source>
        <dbReference type="Proteomes" id="UP001583280"/>
    </source>
</evidence>
<keyword evidence="2 4" id="KW-0442">Lipid degradation</keyword>
<evidence type="ECO:0000313" key="6">
    <source>
        <dbReference type="EMBL" id="KAL1894963.1"/>
    </source>
</evidence>
<feature type="active site" description="Nucleophile" evidence="4">
    <location>
        <position position="56"/>
    </location>
</feature>
<dbReference type="Proteomes" id="UP001583280">
    <property type="component" value="Unassembled WGS sequence"/>
</dbReference>
<reference evidence="6 7" key="1">
    <citation type="journal article" date="2024" name="IMA Fungus">
        <title>IMA Genome - F19 : A genome assembly and annotation guide to empower mycologists, including annotated draft genome sequences of Ceratocystis pirilliformis, Diaporthe australafricana, Fusarium ophioides, Paecilomyces lecythidis, and Sporothrix stenoceras.</title>
        <authorList>
            <person name="Aylward J."/>
            <person name="Wilson A.M."/>
            <person name="Visagie C.M."/>
            <person name="Spraker J."/>
            <person name="Barnes I."/>
            <person name="Buitendag C."/>
            <person name="Ceriani C."/>
            <person name="Del Mar Angel L."/>
            <person name="du Plessis D."/>
            <person name="Fuchs T."/>
            <person name="Gasser K."/>
            <person name="Kramer D."/>
            <person name="Li W."/>
            <person name="Munsamy K."/>
            <person name="Piso A."/>
            <person name="Price J.L."/>
            <person name="Sonnekus B."/>
            <person name="Thomas C."/>
            <person name="van der Nest A."/>
            <person name="van Dijk A."/>
            <person name="van Heerden A."/>
            <person name="van Vuuren N."/>
            <person name="Yilmaz N."/>
            <person name="Duong T.A."/>
            <person name="van der Merwe N.A."/>
            <person name="Wingfield M.J."/>
            <person name="Wingfield B.D."/>
        </authorList>
    </citation>
    <scope>NUCLEOTIDE SEQUENCE [LARGE SCALE GENOMIC DNA]</scope>
    <source>
        <strain evidence="6 7">CMW 12675</strain>
    </source>
</reference>
<dbReference type="PROSITE" id="PS51635">
    <property type="entry name" value="PNPLA"/>
    <property type="match status" value="1"/>
</dbReference>
<accession>A0ABR3Z337</accession>
<comment type="caution">
    <text evidence="4">Lacks conserved residue(s) required for the propagation of feature annotation.</text>
</comment>
<feature type="short sequence motif" description="GXGXXG" evidence="4">
    <location>
        <begin position="14"/>
        <end position="19"/>
    </location>
</feature>
<evidence type="ECO:0000256" key="1">
    <source>
        <dbReference type="ARBA" id="ARBA00022801"/>
    </source>
</evidence>
<dbReference type="EMBL" id="JAWDJO010000082">
    <property type="protein sequence ID" value="KAL1894963.1"/>
    <property type="molecule type" value="Genomic_DNA"/>
</dbReference>
<dbReference type="Gene3D" id="3.40.1090.10">
    <property type="entry name" value="Cytosolic phospholipase A2 catalytic domain"/>
    <property type="match status" value="1"/>
</dbReference>
<evidence type="ECO:0000259" key="5">
    <source>
        <dbReference type="PROSITE" id="PS51635"/>
    </source>
</evidence>
<sequence>MPPTPLFKVLSFDGGGVRGLSSLLILERIMEHIQKSENLSAMPKPCQVFDLIGGTSTGGIIAIMLGRLEMPIDQCIRAYKKFAETAFTEKRRMGISRSPSGAFSAKSLEKAIKQVIRENCILCASMEQRKISMSTADTCSHEDMPFSNPSCTKTAVLAITKDNVETLPTLFKTYDAPVNLSECKVWEVARATSASTTFFKPIKLGRDEMEFIDAGFGYNNPCERLIAEAREHCQGRPILTLSIGTGLGDVVEVGKTKNSIIKALKEMATTSKTTALRLVENYGGTGLYYRFNVENGLKDITLSDWKLASKISSHTNNYLQERNDVIQRFISAMRMGNISQVSRFQPELEGNPQTWMRPAELEA</sequence>
<keyword evidence="3 4" id="KW-0443">Lipid metabolism</keyword>
<dbReference type="Pfam" id="PF01734">
    <property type="entry name" value="Patatin"/>
    <property type="match status" value="1"/>
</dbReference>
<comment type="caution">
    <text evidence="6">The sequence shown here is derived from an EMBL/GenBank/DDBJ whole genome shotgun (WGS) entry which is preliminary data.</text>
</comment>
<dbReference type="PANTHER" id="PTHR24185:SF1">
    <property type="entry name" value="CALCIUM-INDEPENDENT PHOSPHOLIPASE A2-GAMMA"/>
    <property type="match status" value="1"/>
</dbReference>
<proteinExistence type="predicted"/>
<organism evidence="6 7">
    <name type="scientific">Ceratocystis pirilliformis</name>
    <dbReference type="NCBI Taxonomy" id="259994"/>
    <lineage>
        <taxon>Eukaryota</taxon>
        <taxon>Fungi</taxon>
        <taxon>Dikarya</taxon>
        <taxon>Ascomycota</taxon>
        <taxon>Pezizomycotina</taxon>
        <taxon>Sordariomycetes</taxon>
        <taxon>Hypocreomycetidae</taxon>
        <taxon>Microascales</taxon>
        <taxon>Ceratocystidaceae</taxon>
        <taxon>Ceratocystis</taxon>
    </lineage>
</organism>
<feature type="active site" description="Proton acceptor" evidence="4">
    <location>
        <position position="213"/>
    </location>
</feature>
<evidence type="ECO:0000256" key="4">
    <source>
        <dbReference type="PROSITE-ProRule" id="PRU01161"/>
    </source>
</evidence>
<dbReference type="CDD" id="cd07216">
    <property type="entry name" value="Pat17_PNPLA8_PNPLA9_like3"/>
    <property type="match status" value="1"/>
</dbReference>
<dbReference type="PANTHER" id="PTHR24185">
    <property type="entry name" value="CALCIUM-INDEPENDENT PHOSPHOLIPASE A2-GAMMA"/>
    <property type="match status" value="1"/>
</dbReference>
<evidence type="ECO:0000256" key="3">
    <source>
        <dbReference type="ARBA" id="ARBA00023098"/>
    </source>
</evidence>
<keyword evidence="1 4" id="KW-0378">Hydrolase</keyword>
<dbReference type="InterPro" id="IPR016035">
    <property type="entry name" value="Acyl_Trfase/lysoPLipase"/>
</dbReference>
<feature type="domain" description="PNPLA" evidence="5">
    <location>
        <begin position="10"/>
        <end position="226"/>
    </location>
</feature>
<keyword evidence="7" id="KW-1185">Reference proteome</keyword>
<dbReference type="InterPro" id="IPR002641">
    <property type="entry name" value="PNPLA_dom"/>
</dbReference>
<dbReference type="SUPFAM" id="SSF52151">
    <property type="entry name" value="FabD/lysophospholipase-like"/>
    <property type="match status" value="1"/>
</dbReference>
<protein>
    <recommendedName>
        <fullName evidence="5">PNPLA domain-containing protein</fullName>
    </recommendedName>
</protein>